<keyword evidence="1" id="KW-0472">Membrane</keyword>
<protein>
    <recommendedName>
        <fullName evidence="2">VanZ-like domain-containing protein</fullName>
    </recommendedName>
</protein>
<proteinExistence type="predicted"/>
<feature type="transmembrane region" description="Helical" evidence="1">
    <location>
        <begin position="87"/>
        <end position="108"/>
    </location>
</feature>
<dbReference type="PANTHER" id="PTHR36834:SF1">
    <property type="entry name" value="INTEGRAL MEMBRANE PROTEIN"/>
    <property type="match status" value="1"/>
</dbReference>
<sequence length="141" mass="15262">MPTLRTRDAARPTRRRVARVLIAVYLLALALIAFWPQPVDRDLSDVLQAVTRALPWLSYEVIEFSANVLLFVPFGVLLALAAPRLRAFVVPIGLAASVVIELGQAVLLSERTPSLLDVVANTAGAAIGLGLVLVIERFRAP</sequence>
<keyword evidence="1" id="KW-0812">Transmembrane</keyword>
<keyword evidence="1" id="KW-1133">Transmembrane helix</keyword>
<reference evidence="3 4" key="1">
    <citation type="submission" date="2022-12" db="EMBL/GenBank/DDBJ databases">
        <title>Microbacterium terricola strain KV-448 chromosome, complete genome.</title>
        <authorList>
            <person name="Oshima T."/>
            <person name="Moriya T."/>
            <person name="Bessho Y."/>
        </authorList>
    </citation>
    <scope>NUCLEOTIDE SEQUENCE [LARGE SCALE GENOMIC DNA]</scope>
    <source>
        <strain evidence="3 4">KV-448</strain>
    </source>
</reference>
<feature type="transmembrane region" description="Helical" evidence="1">
    <location>
        <begin position="56"/>
        <end position="80"/>
    </location>
</feature>
<dbReference type="InterPro" id="IPR006976">
    <property type="entry name" value="VanZ-like"/>
</dbReference>
<dbReference type="EMBL" id="AP027141">
    <property type="protein sequence ID" value="BDV29770.1"/>
    <property type="molecule type" value="Genomic_DNA"/>
</dbReference>
<evidence type="ECO:0000259" key="2">
    <source>
        <dbReference type="Pfam" id="PF04892"/>
    </source>
</evidence>
<dbReference type="Pfam" id="PF04892">
    <property type="entry name" value="VanZ"/>
    <property type="match status" value="1"/>
</dbReference>
<gene>
    <name evidence="3" type="ORF">Microterr_04300</name>
</gene>
<dbReference type="InterPro" id="IPR053150">
    <property type="entry name" value="Teicoplanin_resist-assoc"/>
</dbReference>
<evidence type="ECO:0000256" key="1">
    <source>
        <dbReference type="SAM" id="Phobius"/>
    </source>
</evidence>
<organism evidence="3 4">
    <name type="scientific">Microbacterium terricola</name>
    <dbReference type="NCBI Taxonomy" id="344163"/>
    <lineage>
        <taxon>Bacteria</taxon>
        <taxon>Bacillati</taxon>
        <taxon>Actinomycetota</taxon>
        <taxon>Actinomycetes</taxon>
        <taxon>Micrococcales</taxon>
        <taxon>Microbacteriaceae</taxon>
        <taxon>Microbacterium</taxon>
    </lineage>
</organism>
<feature type="domain" description="VanZ-like" evidence="2">
    <location>
        <begin position="23"/>
        <end position="135"/>
    </location>
</feature>
<feature type="transmembrane region" description="Helical" evidence="1">
    <location>
        <begin position="20"/>
        <end position="36"/>
    </location>
</feature>
<name>A0ABM8DW77_9MICO</name>
<dbReference type="PANTHER" id="PTHR36834">
    <property type="entry name" value="MEMBRANE PROTEIN-RELATED"/>
    <property type="match status" value="1"/>
</dbReference>
<feature type="transmembrane region" description="Helical" evidence="1">
    <location>
        <begin position="114"/>
        <end position="135"/>
    </location>
</feature>
<dbReference type="Proteomes" id="UP001317779">
    <property type="component" value="Chromosome"/>
</dbReference>
<evidence type="ECO:0000313" key="3">
    <source>
        <dbReference type="EMBL" id="BDV29770.1"/>
    </source>
</evidence>
<evidence type="ECO:0000313" key="4">
    <source>
        <dbReference type="Proteomes" id="UP001317779"/>
    </source>
</evidence>
<keyword evidence="4" id="KW-1185">Reference proteome</keyword>
<accession>A0ABM8DW77</accession>